<sequence>MHTFPTELECGFVRADIFHLEYRSAYIGFIEMKSKGIMSP</sequence>
<dbReference type="AlphaFoldDB" id="A0AAC9FR85"/>
<dbReference type="KEGG" id="rin:ACS15_3686"/>
<dbReference type="EMBL" id="CP012605">
    <property type="protein sequence ID" value="ANH73449.1"/>
    <property type="molecule type" value="Genomic_DNA"/>
</dbReference>
<reference evidence="1 2" key="1">
    <citation type="submission" date="2015-09" db="EMBL/GenBank/DDBJ databases">
        <authorList>
            <person name="Xu Y."/>
            <person name="Nagy A."/>
            <person name="Liu N.T."/>
            <person name="Nou X."/>
        </authorList>
    </citation>
    <scope>NUCLEOTIDE SEQUENCE [LARGE SCALE GENOMIC DNA]</scope>
    <source>
        <strain evidence="1 2">FC1138</strain>
    </source>
</reference>
<organism evidence="1 2">
    <name type="scientific">Ralstonia insidiosa</name>
    <dbReference type="NCBI Taxonomy" id="190721"/>
    <lineage>
        <taxon>Bacteria</taxon>
        <taxon>Pseudomonadati</taxon>
        <taxon>Pseudomonadota</taxon>
        <taxon>Betaproteobacteria</taxon>
        <taxon>Burkholderiales</taxon>
        <taxon>Burkholderiaceae</taxon>
        <taxon>Ralstonia</taxon>
    </lineage>
</organism>
<protein>
    <submittedName>
        <fullName evidence="1">Uncharacterized protein</fullName>
    </submittedName>
</protein>
<accession>A0AAC9FR85</accession>
<proteinExistence type="predicted"/>
<evidence type="ECO:0000313" key="1">
    <source>
        <dbReference type="EMBL" id="ANH73449.1"/>
    </source>
</evidence>
<evidence type="ECO:0000313" key="2">
    <source>
        <dbReference type="Proteomes" id="UP000077927"/>
    </source>
</evidence>
<gene>
    <name evidence="1" type="ORF">ACS15_3686</name>
</gene>
<name>A0AAC9FR85_9RALS</name>
<dbReference type="Proteomes" id="UP000077927">
    <property type="component" value="Chromosome 1"/>
</dbReference>